<keyword evidence="3 6" id="KW-0067">ATP-binding</keyword>
<dbReference type="GO" id="GO:0007018">
    <property type="term" value="P:microtubule-based movement"/>
    <property type="evidence" value="ECO:0007669"/>
    <property type="project" value="InterPro"/>
</dbReference>
<dbReference type="SMART" id="SM00129">
    <property type="entry name" value="KISc"/>
    <property type="match status" value="1"/>
</dbReference>
<dbReference type="InterPro" id="IPR001752">
    <property type="entry name" value="Kinesin_motor_dom"/>
</dbReference>
<dbReference type="SUPFAM" id="SSF52540">
    <property type="entry name" value="P-loop containing nucleoside triphosphate hydrolases"/>
    <property type="match status" value="1"/>
</dbReference>
<feature type="compositionally biased region" description="Polar residues" evidence="9">
    <location>
        <begin position="785"/>
        <end position="795"/>
    </location>
</feature>
<dbReference type="InterPro" id="IPR036961">
    <property type="entry name" value="Kinesin_motor_dom_sf"/>
</dbReference>
<dbReference type="EMBL" id="CAMPGE010024903">
    <property type="protein sequence ID" value="CAI2382712.1"/>
    <property type="molecule type" value="Genomic_DNA"/>
</dbReference>
<accession>A0AAD1Y4F8</accession>
<evidence type="ECO:0000256" key="3">
    <source>
        <dbReference type="ARBA" id="ARBA00022840"/>
    </source>
</evidence>
<dbReference type="GO" id="GO:0005874">
    <property type="term" value="C:microtubule"/>
    <property type="evidence" value="ECO:0007669"/>
    <property type="project" value="UniProtKB-KW"/>
</dbReference>
<dbReference type="GO" id="GO:0003777">
    <property type="term" value="F:microtubule motor activity"/>
    <property type="evidence" value="ECO:0007669"/>
    <property type="project" value="InterPro"/>
</dbReference>
<dbReference type="AlphaFoldDB" id="A0AAD1Y4F8"/>
<feature type="region of interest" description="Disordered" evidence="9">
    <location>
        <begin position="841"/>
        <end position="914"/>
    </location>
</feature>
<evidence type="ECO:0000256" key="8">
    <source>
        <dbReference type="SAM" id="Coils"/>
    </source>
</evidence>
<feature type="region of interest" description="Disordered" evidence="9">
    <location>
        <begin position="717"/>
        <end position="821"/>
    </location>
</feature>
<keyword evidence="5 6" id="KW-0505">Motor protein</keyword>
<feature type="compositionally biased region" description="Basic residues" evidence="9">
    <location>
        <begin position="841"/>
        <end position="853"/>
    </location>
</feature>
<dbReference type="Proteomes" id="UP001295684">
    <property type="component" value="Unassembled WGS sequence"/>
</dbReference>
<evidence type="ECO:0000256" key="7">
    <source>
        <dbReference type="RuleBase" id="RU000394"/>
    </source>
</evidence>
<dbReference type="PANTHER" id="PTHR47968:SF13">
    <property type="entry name" value="KINESIN-LIKE PROTEIN KIF19 ISOFORM X1"/>
    <property type="match status" value="1"/>
</dbReference>
<proteinExistence type="inferred from homology"/>
<comment type="caution">
    <text evidence="11">The sequence shown here is derived from an EMBL/GenBank/DDBJ whole genome shotgun (WGS) entry which is preliminary data.</text>
</comment>
<evidence type="ECO:0000256" key="5">
    <source>
        <dbReference type="ARBA" id="ARBA00023175"/>
    </source>
</evidence>
<dbReference type="Gene3D" id="3.40.850.10">
    <property type="entry name" value="Kinesin motor domain"/>
    <property type="match status" value="1"/>
</dbReference>
<evidence type="ECO:0000256" key="1">
    <source>
        <dbReference type="ARBA" id="ARBA00022701"/>
    </source>
</evidence>
<dbReference type="GO" id="GO:0008017">
    <property type="term" value="F:microtubule binding"/>
    <property type="evidence" value="ECO:0007669"/>
    <property type="project" value="InterPro"/>
</dbReference>
<feature type="compositionally biased region" description="Polar residues" evidence="9">
    <location>
        <begin position="737"/>
        <end position="763"/>
    </location>
</feature>
<protein>
    <recommendedName>
        <fullName evidence="7">Kinesin-like protein</fullName>
    </recommendedName>
</protein>
<feature type="region of interest" description="Disordered" evidence="9">
    <location>
        <begin position="14"/>
        <end position="46"/>
    </location>
</feature>
<feature type="binding site" evidence="6">
    <location>
        <begin position="171"/>
        <end position="178"/>
    </location>
    <ligand>
        <name>ATP</name>
        <dbReference type="ChEBI" id="CHEBI:30616"/>
    </ligand>
</feature>
<dbReference type="InterPro" id="IPR027417">
    <property type="entry name" value="P-loop_NTPase"/>
</dbReference>
<dbReference type="PANTHER" id="PTHR47968">
    <property type="entry name" value="CENTROMERE PROTEIN E"/>
    <property type="match status" value="1"/>
</dbReference>
<keyword evidence="4 8" id="KW-0175">Coiled coil</keyword>
<keyword evidence="2 6" id="KW-0547">Nucleotide-binding</keyword>
<dbReference type="PRINTS" id="PR00380">
    <property type="entry name" value="KINESINHEAVY"/>
</dbReference>
<reference evidence="11" key="1">
    <citation type="submission" date="2023-07" db="EMBL/GenBank/DDBJ databases">
        <authorList>
            <consortium name="AG Swart"/>
            <person name="Singh M."/>
            <person name="Singh A."/>
            <person name="Seah K."/>
            <person name="Emmerich C."/>
        </authorList>
    </citation>
    <scope>NUCLEOTIDE SEQUENCE</scope>
    <source>
        <strain evidence="11">DP1</strain>
    </source>
</reference>
<dbReference type="FunFam" id="3.40.850.10:FF:000056">
    <property type="entry name" value="Kinesin-like protein"/>
    <property type="match status" value="1"/>
</dbReference>
<comment type="similarity">
    <text evidence="6 7">Belongs to the TRAFAC class myosin-kinesin ATPase superfamily. Kinesin family.</text>
</comment>
<dbReference type="GO" id="GO:0005524">
    <property type="term" value="F:ATP binding"/>
    <property type="evidence" value="ECO:0007669"/>
    <property type="project" value="UniProtKB-UniRule"/>
</dbReference>
<gene>
    <name evidence="11" type="ORF">ECRASSUSDP1_LOCUS24196</name>
</gene>
<evidence type="ECO:0000256" key="4">
    <source>
        <dbReference type="ARBA" id="ARBA00023054"/>
    </source>
</evidence>
<dbReference type="Pfam" id="PF00225">
    <property type="entry name" value="Kinesin"/>
    <property type="match status" value="1"/>
</dbReference>
<dbReference type="InterPro" id="IPR019821">
    <property type="entry name" value="Kinesin_motor_CS"/>
</dbReference>
<name>A0AAD1Y4F8_EUPCR</name>
<evidence type="ECO:0000256" key="9">
    <source>
        <dbReference type="SAM" id="MobiDB-lite"/>
    </source>
</evidence>
<dbReference type="PROSITE" id="PS00411">
    <property type="entry name" value="KINESIN_MOTOR_1"/>
    <property type="match status" value="1"/>
</dbReference>
<keyword evidence="1 7" id="KW-0493">Microtubule</keyword>
<keyword evidence="12" id="KW-1185">Reference proteome</keyword>
<evidence type="ECO:0000256" key="2">
    <source>
        <dbReference type="ARBA" id="ARBA00022741"/>
    </source>
</evidence>
<feature type="coiled-coil region" evidence="8">
    <location>
        <begin position="563"/>
        <end position="590"/>
    </location>
</feature>
<dbReference type="PROSITE" id="PS50067">
    <property type="entry name" value="KINESIN_MOTOR_2"/>
    <property type="match status" value="1"/>
</dbReference>
<feature type="domain" description="Kinesin motor" evidence="10">
    <location>
        <begin position="72"/>
        <end position="415"/>
    </location>
</feature>
<organism evidence="11 12">
    <name type="scientific">Euplotes crassus</name>
    <dbReference type="NCBI Taxonomy" id="5936"/>
    <lineage>
        <taxon>Eukaryota</taxon>
        <taxon>Sar</taxon>
        <taxon>Alveolata</taxon>
        <taxon>Ciliophora</taxon>
        <taxon>Intramacronucleata</taxon>
        <taxon>Spirotrichea</taxon>
        <taxon>Hypotrichia</taxon>
        <taxon>Euplotida</taxon>
        <taxon>Euplotidae</taxon>
        <taxon>Moneuplotes</taxon>
    </lineage>
</organism>
<evidence type="ECO:0000256" key="6">
    <source>
        <dbReference type="PROSITE-ProRule" id="PRU00283"/>
    </source>
</evidence>
<evidence type="ECO:0000313" key="12">
    <source>
        <dbReference type="Proteomes" id="UP001295684"/>
    </source>
</evidence>
<dbReference type="InterPro" id="IPR027640">
    <property type="entry name" value="Kinesin-like_fam"/>
</dbReference>
<feature type="compositionally biased region" description="Polar residues" evidence="9">
    <location>
        <begin position="869"/>
        <end position="881"/>
    </location>
</feature>
<sequence>MKKKVYTMEEIMSKKRYTGVREPPRSGLKPSASSFEPRSKSSIREPSYLQEPRLMDQESNVYIKGMKKGNNNILVSVRTRPVNKKEKRWAKEKGVAEKCVKVIDDNIIMIKDISGYKPEEAFRGYREKEKSYAFDYAFNQDIEQEEIFQKTTKFLIEGVMTGFNATVFAYGATGAGKTYTMMGEEYNDGVMLLSIQELFDQIMSVSTDKDYQLKISYIEVYNENIKDLLNGKNKNLDLREDPARGITVAGVTEIMTTNTEEIMFLLREGNKLRTQEATNANATSSRSHAVLQVTVENKDKAHGTDSDINIGKLSLIDLAGSERASATLNSGKRLIEGANINRSLLALANCINALCQKSEVGNQHIPYRDSKLTRMLKDSLGGNCRTVMIANISPSFMCYEDTLNTLKYANRAKQIKTVVKRNVLNVEYHISNYKNIIGNLRFEITKLKTQLTDAKKGGSLKSLDANENISLPSITPGGTPKLDQHGADQNPALQKKQLDLNLHFEKEAIHKKKILECDKENERLAFDLFGKEIQVRKLTKYEEADPNEISTLKKQIMQLKADIETNAQHKRSVQKKLDKLERERDDKLYEFRSELEENDSVNAMYNQHLHNLRDIEFVRKEKQAEFHIKQREMYIDNLKAQLAMRDQIIKDKLGASITNFLKQDMMTMQDIEGVRQDVLLPSLDMTRTKQFVYNTDGEDNYKSKESAEMYNDVSRIRKKQRNVPATGKRQYPLPKINNDSSAYYNSNQKNLKYSKITKPTNISVGRRDNSISNSFDRRSKKPTKPTRSNLEGLNNKSKDGKKPKYGFGYKPPLGNLKDNYSDNKNGGGFAAQMIKNRNKYFPKNHNQKLKLNKSRSSGPEKGSKHAPPSISNIRNSQNRGMNSKFLKADGMESSSIQDTDPEPENKSTAISHHARIKDKLKLLKNNLQVRK</sequence>
<evidence type="ECO:0000313" key="11">
    <source>
        <dbReference type="EMBL" id="CAI2382712.1"/>
    </source>
</evidence>
<evidence type="ECO:0000259" key="10">
    <source>
        <dbReference type="PROSITE" id="PS50067"/>
    </source>
</evidence>